<feature type="region of interest" description="Disordered" evidence="1">
    <location>
        <begin position="1"/>
        <end position="133"/>
    </location>
</feature>
<evidence type="ECO:0000256" key="1">
    <source>
        <dbReference type="SAM" id="MobiDB-lite"/>
    </source>
</evidence>
<reference evidence="2" key="1">
    <citation type="submission" date="2022-11" db="EMBL/GenBank/DDBJ databases">
        <authorList>
            <person name="Scott C."/>
            <person name="Bruce N."/>
        </authorList>
    </citation>
    <scope>NUCLEOTIDE SEQUENCE</scope>
</reference>
<dbReference type="OrthoDB" id="336088at2759"/>
<gene>
    <name evidence="2" type="ORF">PPNO1_LOCUS6214</name>
</gene>
<feature type="compositionally biased region" description="Polar residues" evidence="1">
    <location>
        <begin position="43"/>
        <end position="61"/>
    </location>
</feature>
<name>A0A9P1H4F2_9PEZI</name>
<dbReference type="AlphaFoldDB" id="A0A9P1H4F2"/>
<feature type="compositionally biased region" description="Basic and acidic residues" evidence="1">
    <location>
        <begin position="79"/>
        <end position="88"/>
    </location>
</feature>
<protein>
    <submittedName>
        <fullName evidence="2">Uncharacterized protein</fullName>
    </submittedName>
</protein>
<sequence>MTQRTQNDTKSTELDAVPERPQTSMSRTSLGGAEASMKDGLGDTSSSSPYGTRSRNRTGNARPNYAEDKDMDLDYEYLPPKKENELKKSTRQNNPSPAAPVEALRPGGSSRKSGVDEGKPAPPQRTGLRSKFHHLKLRLTTVQMA</sequence>
<proteinExistence type="predicted"/>
<accession>A0A9P1H4F2</accession>
<organism evidence="2 3">
    <name type="scientific">Parascedosporium putredinis</name>
    <dbReference type="NCBI Taxonomy" id="1442378"/>
    <lineage>
        <taxon>Eukaryota</taxon>
        <taxon>Fungi</taxon>
        <taxon>Dikarya</taxon>
        <taxon>Ascomycota</taxon>
        <taxon>Pezizomycotina</taxon>
        <taxon>Sordariomycetes</taxon>
        <taxon>Hypocreomycetidae</taxon>
        <taxon>Microascales</taxon>
        <taxon>Microascaceae</taxon>
        <taxon>Parascedosporium</taxon>
    </lineage>
</organism>
<evidence type="ECO:0000313" key="3">
    <source>
        <dbReference type="Proteomes" id="UP000838763"/>
    </source>
</evidence>
<keyword evidence="3" id="KW-1185">Reference proteome</keyword>
<dbReference type="EMBL" id="CALLCH030000015">
    <property type="protein sequence ID" value="CAI4216562.1"/>
    <property type="molecule type" value="Genomic_DNA"/>
</dbReference>
<dbReference type="Proteomes" id="UP000838763">
    <property type="component" value="Unassembled WGS sequence"/>
</dbReference>
<evidence type="ECO:0000313" key="2">
    <source>
        <dbReference type="EMBL" id="CAI4216562.1"/>
    </source>
</evidence>
<comment type="caution">
    <text evidence="2">The sequence shown here is derived from an EMBL/GenBank/DDBJ whole genome shotgun (WGS) entry which is preliminary data.</text>
</comment>